<gene>
    <name evidence="2" type="ORF">LC_TR16802_c1_g1_i1_g.57855</name>
</gene>
<evidence type="ECO:0000313" key="2">
    <source>
        <dbReference type="EMBL" id="JAU42616.1"/>
    </source>
</evidence>
<proteinExistence type="predicted"/>
<name>A0A1J3FJA5_NOCCA</name>
<accession>A0A1J3FJA5</accession>
<evidence type="ECO:0000256" key="1">
    <source>
        <dbReference type="SAM" id="Coils"/>
    </source>
</evidence>
<keyword evidence="1" id="KW-0175">Coiled coil</keyword>
<dbReference type="AlphaFoldDB" id="A0A1J3FJA5"/>
<dbReference type="EMBL" id="GEVK01010216">
    <property type="protein sequence ID" value="JAU42616.1"/>
    <property type="molecule type" value="Transcribed_RNA"/>
</dbReference>
<protein>
    <submittedName>
        <fullName evidence="2">Synaptonemal complex protein 1</fullName>
    </submittedName>
</protein>
<reference evidence="2" key="1">
    <citation type="submission" date="2016-07" db="EMBL/GenBank/DDBJ databases">
        <title>De novo transcriptome assembly of four accessions of the metal hyperaccumulator plant Noccaea caerulescens.</title>
        <authorList>
            <person name="Blande D."/>
            <person name="Halimaa P."/>
            <person name="Tervahauta A.I."/>
            <person name="Aarts M.G."/>
            <person name="Karenlampi S.O."/>
        </authorList>
    </citation>
    <scope>NUCLEOTIDE SEQUENCE</scope>
</reference>
<organism evidence="2">
    <name type="scientific">Noccaea caerulescens</name>
    <name type="common">Alpine penny-cress</name>
    <name type="synonym">Thlaspi caerulescens</name>
    <dbReference type="NCBI Taxonomy" id="107243"/>
    <lineage>
        <taxon>Eukaryota</taxon>
        <taxon>Viridiplantae</taxon>
        <taxon>Streptophyta</taxon>
        <taxon>Embryophyta</taxon>
        <taxon>Tracheophyta</taxon>
        <taxon>Spermatophyta</taxon>
        <taxon>Magnoliopsida</taxon>
        <taxon>eudicotyledons</taxon>
        <taxon>Gunneridae</taxon>
        <taxon>Pentapetalae</taxon>
        <taxon>rosids</taxon>
        <taxon>malvids</taxon>
        <taxon>Brassicales</taxon>
        <taxon>Brassicaceae</taxon>
        <taxon>Coluteocarpeae</taxon>
        <taxon>Noccaea</taxon>
    </lineage>
</organism>
<sequence length="82" mass="9352">MNSEATIAESKLNIENLTFQFGKVRLELTSKEEEARNLVDIKENLEREKMNIQLSADNLSDKLISSDQEVKKLDGFIHSLIS</sequence>
<feature type="coiled-coil region" evidence="1">
    <location>
        <begin position="28"/>
        <end position="62"/>
    </location>
</feature>